<protein>
    <submittedName>
        <fullName evidence="1">Uncharacterized protein</fullName>
    </submittedName>
</protein>
<reference evidence="2" key="1">
    <citation type="journal article" date="2024" name="Proc. Natl. Acad. Sci. U.S.A.">
        <title>Extraordinary preservation of gene collinearity over three hundred million years revealed in homosporous lycophytes.</title>
        <authorList>
            <person name="Li C."/>
            <person name="Wickell D."/>
            <person name="Kuo L.Y."/>
            <person name="Chen X."/>
            <person name="Nie B."/>
            <person name="Liao X."/>
            <person name="Peng D."/>
            <person name="Ji J."/>
            <person name="Jenkins J."/>
            <person name="Williams M."/>
            <person name="Shu S."/>
            <person name="Plott C."/>
            <person name="Barry K."/>
            <person name="Rajasekar S."/>
            <person name="Grimwood J."/>
            <person name="Han X."/>
            <person name="Sun S."/>
            <person name="Hou Z."/>
            <person name="He W."/>
            <person name="Dai G."/>
            <person name="Sun C."/>
            <person name="Schmutz J."/>
            <person name="Leebens-Mack J.H."/>
            <person name="Li F.W."/>
            <person name="Wang L."/>
        </authorList>
    </citation>
    <scope>NUCLEOTIDE SEQUENCE [LARGE SCALE GENOMIC DNA]</scope>
    <source>
        <strain evidence="2">cv. PW_Plant_1</strain>
    </source>
</reference>
<gene>
    <name evidence="1" type="ORF">O6H91_15G081100</name>
</gene>
<keyword evidence="2" id="KW-1185">Reference proteome</keyword>
<proteinExistence type="predicted"/>
<name>A0ACC2BK43_DIPCM</name>
<comment type="caution">
    <text evidence="1">The sequence shown here is derived from an EMBL/GenBank/DDBJ whole genome shotgun (WGS) entry which is preliminary data.</text>
</comment>
<dbReference type="EMBL" id="CM055106">
    <property type="protein sequence ID" value="KAJ7530142.1"/>
    <property type="molecule type" value="Genomic_DNA"/>
</dbReference>
<dbReference type="Proteomes" id="UP001162992">
    <property type="component" value="Chromosome 15"/>
</dbReference>
<evidence type="ECO:0000313" key="2">
    <source>
        <dbReference type="Proteomes" id="UP001162992"/>
    </source>
</evidence>
<organism evidence="1 2">
    <name type="scientific">Diphasiastrum complanatum</name>
    <name type="common">Issler's clubmoss</name>
    <name type="synonym">Lycopodium complanatum</name>
    <dbReference type="NCBI Taxonomy" id="34168"/>
    <lineage>
        <taxon>Eukaryota</taxon>
        <taxon>Viridiplantae</taxon>
        <taxon>Streptophyta</taxon>
        <taxon>Embryophyta</taxon>
        <taxon>Tracheophyta</taxon>
        <taxon>Lycopodiopsida</taxon>
        <taxon>Lycopodiales</taxon>
        <taxon>Lycopodiaceae</taxon>
        <taxon>Lycopodioideae</taxon>
        <taxon>Diphasiastrum</taxon>
    </lineage>
</organism>
<sequence>MADNYGNKLRRSYSEERATSLDDLVLLRYFRKEPRIWLEDSREQQKVAQDDCSIYMMSRTRAKAFIGMDGWNRSETKSAAHITNANPSCRCLCGRQKPKEPYFDPIASPGPRSLLHCLPSEAVDSPSASFKIPAAVPFGWEEVPGKPKIDPANSKPNRSLQLPPRLLSKSFIGDRAGRHQTKSVSHVLRSSSHGKKEKTFLFYRSADLSIMRSPRSFFSGADPTSPRSVLVDSHLYSGSSSSSSQPSCILDSETLPPTAPVLEIWTDLTSIAGQGSFLAEDEGQSAFSGEHSWLQFESPLKEFAPPEWPDGGNSSDQWAQAAKSIGKIFKLIKGRGFRRQRTSSDVPMWAPTLAAYFQSATKSEQLDLLKYPDGQRKLSHRNTSESAMSAVDEKPSVEEVPPLNCVCHCRSWDRALQAHQLQKSSSASLKSTLINCSKSNAAHEDLNSGISGENTDHSHSWSPACGSWLSSPQLRSMHNGRWQRKVKSRSRLIEIHRNSNFFGLMVKAMKNFFIAPKK</sequence>
<accession>A0ACC2BK43</accession>
<evidence type="ECO:0000313" key="1">
    <source>
        <dbReference type="EMBL" id="KAJ7530142.1"/>
    </source>
</evidence>